<organism evidence="1 2">
    <name type="scientific">Panagrolaimus sp. PS1159</name>
    <dbReference type="NCBI Taxonomy" id="55785"/>
    <lineage>
        <taxon>Eukaryota</taxon>
        <taxon>Metazoa</taxon>
        <taxon>Ecdysozoa</taxon>
        <taxon>Nematoda</taxon>
        <taxon>Chromadorea</taxon>
        <taxon>Rhabditida</taxon>
        <taxon>Tylenchina</taxon>
        <taxon>Panagrolaimomorpha</taxon>
        <taxon>Panagrolaimoidea</taxon>
        <taxon>Panagrolaimidae</taxon>
        <taxon>Panagrolaimus</taxon>
    </lineage>
</organism>
<dbReference type="WBParaSite" id="PS1159_v2.g24817.t3">
    <property type="protein sequence ID" value="PS1159_v2.g24817.t3"/>
    <property type="gene ID" value="PS1159_v2.g24817"/>
</dbReference>
<sequence>MNKEDYHDLDALIPTGHTTPDDDPFGPNSIIAPKFGITVEDDYEKAPSNVTVMPSMKLTWHSICARPFTEVQEKTSILASALEAIGVYNPADPIKKHAPRKLILNHCFGAAYPGEVLALMGASGAGKTTLMNILTQRNLDTVSTTGTIKINDAEVGQSTLRKLSAYAQQDDLFISTMTVKEHLTFTALMKMGKHYSSRQREKRVQSVMEDLALTKCQNTLIGNPQHGIKGISGGEKKRLSFASEIMTSPPLLFCDEPTSGLDSFMAKQTIQVLKQLASRKNMTIVCTIHQPSSFIFSLFDRVCFMGEGRTAFLGTIAEAREFWKSLKDPVPEKSNPADHFISSLAIKAGEEAESDEKATHICNSFIKSSLGQELNQTALGEESSSPSSSSTALSMESIWEGNAKLKGKTFQRYKATWFQQFFGLLKRSFLGNLRNPVVLHVRIFQTFVIAIILAMIYFGTKISQSTIMNVNGNLFNVVMNMNFMFQFTAVNMFCEELPIFLRENQANMYRVTPYFLSKNISEGIQYIIYPTIFAAIVYWFSGLVQSLDAFLIFTLVCILVTNVGISISYMMSCIFGTVAIAINVMPVLVIPLMAFGGFFININTIPIYFLPLRYISYFAYGYEALAVNEWSRIDKIGVYFLPLRYISYFAYGYEALAVNEWSRIDKIGGCNELSSKNSTFCLSTGHEVIESIGFKESNLWPNIIILFSMILIFRTIAFIALWIRVETKK</sequence>
<dbReference type="Proteomes" id="UP000887580">
    <property type="component" value="Unplaced"/>
</dbReference>
<reference evidence="2" key="1">
    <citation type="submission" date="2022-11" db="UniProtKB">
        <authorList>
            <consortium name="WormBaseParasite"/>
        </authorList>
    </citation>
    <scope>IDENTIFICATION</scope>
</reference>
<accession>A0AC35G960</accession>
<name>A0AC35G960_9BILA</name>
<proteinExistence type="predicted"/>
<protein>
    <submittedName>
        <fullName evidence="2">ABC transporter domain-containing protein</fullName>
    </submittedName>
</protein>
<evidence type="ECO:0000313" key="1">
    <source>
        <dbReference type="Proteomes" id="UP000887580"/>
    </source>
</evidence>
<evidence type="ECO:0000313" key="2">
    <source>
        <dbReference type="WBParaSite" id="PS1159_v2.g24817.t3"/>
    </source>
</evidence>